<keyword evidence="1" id="KW-0472">Membrane</keyword>
<feature type="transmembrane region" description="Helical" evidence="1">
    <location>
        <begin position="36"/>
        <end position="56"/>
    </location>
</feature>
<dbReference type="InterPro" id="IPR031599">
    <property type="entry name" value="ABC_tran_2"/>
</dbReference>
<dbReference type="EMBL" id="FQVG01000065">
    <property type="protein sequence ID" value="SHF38724.1"/>
    <property type="molecule type" value="Genomic_DNA"/>
</dbReference>
<feature type="transmembrane region" description="Helical" evidence="1">
    <location>
        <begin position="334"/>
        <end position="356"/>
    </location>
</feature>
<protein>
    <submittedName>
        <fullName evidence="2">ABC-2 type transport system permease protein</fullName>
    </submittedName>
</protein>
<feature type="transmembrane region" description="Helical" evidence="1">
    <location>
        <begin position="151"/>
        <end position="179"/>
    </location>
</feature>
<accession>A0A1M5B866</accession>
<dbReference type="Pfam" id="PF16949">
    <property type="entry name" value="ABC_tran_2"/>
    <property type="match status" value="1"/>
</dbReference>
<gene>
    <name evidence="2" type="ORF">SAMN02746091_02406</name>
</gene>
<feature type="transmembrane region" description="Helical" evidence="1">
    <location>
        <begin position="376"/>
        <end position="399"/>
    </location>
</feature>
<evidence type="ECO:0000313" key="3">
    <source>
        <dbReference type="Proteomes" id="UP000184423"/>
    </source>
</evidence>
<feature type="transmembrane region" description="Helical" evidence="1">
    <location>
        <begin position="518"/>
        <end position="540"/>
    </location>
</feature>
<feature type="transmembrane region" description="Helical" evidence="1">
    <location>
        <begin position="493"/>
        <end position="512"/>
    </location>
</feature>
<feature type="transmembrane region" description="Helical" evidence="1">
    <location>
        <begin position="262"/>
        <end position="280"/>
    </location>
</feature>
<reference evidence="3" key="1">
    <citation type="submission" date="2016-11" db="EMBL/GenBank/DDBJ databases">
        <authorList>
            <person name="Varghese N."/>
            <person name="Submissions S."/>
        </authorList>
    </citation>
    <scope>NUCLEOTIDE SEQUENCE [LARGE SCALE GENOMIC DNA]</scope>
    <source>
        <strain evidence="3">DSM 10124</strain>
    </source>
</reference>
<feature type="transmembrane region" description="Helical" evidence="1">
    <location>
        <begin position="450"/>
        <end position="473"/>
    </location>
</feature>
<evidence type="ECO:0000256" key="1">
    <source>
        <dbReference type="SAM" id="Phobius"/>
    </source>
</evidence>
<dbReference type="Proteomes" id="UP000184423">
    <property type="component" value="Unassembled WGS sequence"/>
</dbReference>
<keyword evidence="1" id="KW-0812">Transmembrane</keyword>
<feature type="transmembrane region" description="Helical" evidence="1">
    <location>
        <begin position="420"/>
        <end position="444"/>
    </location>
</feature>
<keyword evidence="1" id="KW-1133">Transmembrane helix</keyword>
<organism evidence="2 3">
    <name type="scientific">Caloramator proteoclasticus DSM 10124</name>
    <dbReference type="NCBI Taxonomy" id="1121262"/>
    <lineage>
        <taxon>Bacteria</taxon>
        <taxon>Bacillati</taxon>
        <taxon>Bacillota</taxon>
        <taxon>Clostridia</taxon>
        <taxon>Eubacteriales</taxon>
        <taxon>Clostridiaceae</taxon>
        <taxon>Caloramator</taxon>
    </lineage>
</organism>
<dbReference type="AlphaFoldDB" id="A0A1M5B866"/>
<feature type="transmembrane region" description="Helical" evidence="1">
    <location>
        <begin position="121"/>
        <end position="145"/>
    </location>
</feature>
<dbReference type="RefSeq" id="WP_073249958.1">
    <property type="nucleotide sequence ID" value="NZ_FQVG01000065.1"/>
</dbReference>
<sequence>MSNGLNLAKIYINSSYGLSKFIRDLKYNKKNAAKTIGLILLILFSLSGMFGMYLYFNIKMYDLLKTINQQGAVITLAVVSASILTLMFGILTVIANYFYNQEGDIILALPIKKMDLLFAKFINAYIIELIVTLVFMGVGVGVYGIKSGEGILFYIVSIIATIFIPLIPLSICYFLIIPLMRYGNLTKKKDLFMILGGLLGVLIAVVYQLLVNKFANTNAGPEELIKSLMRENGLIDIVGRIYYPSIWISNGILKYKSLSGNLYLLAFVLLSILVVYLLLLSTSNLYYSSVIGSSEITKKNREIKTEELDRVFKKRRPLSSLFSREMKLMNREPVYFLNGPFVVLLLPLILVIMFTVNKQSFGQIDSLINGSKNIKYMLLISTGLMMFVGSTTSITSTCISREGSGIYVLKSLPIRPVDLIKAKFIHGAFFGFVASIIVGVLLLYLNVPFYIIFLSFVIGNLYLFVIYLVGIILELNWPKLVWDNPQKPMKQNVNAVFIIFINFALIGINYLITKNISQTILILAFFIIPIILLLCAYIYLNKNIERLYNRL</sequence>
<feature type="transmembrane region" description="Helical" evidence="1">
    <location>
        <begin position="76"/>
        <end position="100"/>
    </location>
</feature>
<name>A0A1M5B866_9CLOT</name>
<feature type="transmembrane region" description="Helical" evidence="1">
    <location>
        <begin position="191"/>
        <end position="210"/>
    </location>
</feature>
<proteinExistence type="predicted"/>
<evidence type="ECO:0000313" key="2">
    <source>
        <dbReference type="EMBL" id="SHF38724.1"/>
    </source>
</evidence>
<keyword evidence="3" id="KW-1185">Reference proteome</keyword>